<dbReference type="AlphaFoldDB" id="A0A1H3MHU2"/>
<keyword evidence="2" id="KW-0560">Oxidoreductase</keyword>
<dbReference type="SUPFAM" id="SSF56176">
    <property type="entry name" value="FAD-binding/transporter-associated domain-like"/>
    <property type="match status" value="1"/>
</dbReference>
<dbReference type="PROSITE" id="PS51387">
    <property type="entry name" value="FAD_PCMH"/>
    <property type="match status" value="1"/>
</dbReference>
<evidence type="ECO:0000313" key="4">
    <source>
        <dbReference type="EMBL" id="SDY75918.1"/>
    </source>
</evidence>
<organism evidence="4 5">
    <name type="scientific">Tindallia californiensis</name>
    <dbReference type="NCBI Taxonomy" id="159292"/>
    <lineage>
        <taxon>Bacteria</taxon>
        <taxon>Bacillati</taxon>
        <taxon>Bacillota</taxon>
        <taxon>Clostridia</taxon>
        <taxon>Peptostreptococcales</taxon>
        <taxon>Tindalliaceae</taxon>
        <taxon>Tindallia</taxon>
    </lineage>
</organism>
<dbReference type="Gene3D" id="3.30.465.10">
    <property type="match status" value="1"/>
</dbReference>
<dbReference type="GO" id="GO:0071949">
    <property type="term" value="F:FAD binding"/>
    <property type="evidence" value="ECO:0007669"/>
    <property type="project" value="InterPro"/>
</dbReference>
<dbReference type="Gene3D" id="3.30.43.10">
    <property type="entry name" value="Uridine Diphospho-n-acetylenolpyruvylglucosamine Reductase, domain 2"/>
    <property type="match status" value="1"/>
</dbReference>
<dbReference type="InterPro" id="IPR016167">
    <property type="entry name" value="FAD-bd_PCMH_sub1"/>
</dbReference>
<dbReference type="InterPro" id="IPR005107">
    <property type="entry name" value="CO_DH_flav_C"/>
</dbReference>
<keyword evidence="1" id="KW-0285">Flavoprotein</keyword>
<keyword evidence="5" id="KW-1185">Reference proteome</keyword>
<proteinExistence type="predicted"/>
<dbReference type="EMBL" id="FNPV01000004">
    <property type="protein sequence ID" value="SDY75918.1"/>
    <property type="molecule type" value="Genomic_DNA"/>
</dbReference>
<dbReference type="GO" id="GO:0016491">
    <property type="term" value="F:oxidoreductase activity"/>
    <property type="evidence" value="ECO:0007669"/>
    <property type="project" value="UniProtKB-KW"/>
</dbReference>
<dbReference type="InterPro" id="IPR036683">
    <property type="entry name" value="CO_DH_flav_C_dom_sf"/>
</dbReference>
<dbReference type="InterPro" id="IPR016169">
    <property type="entry name" value="FAD-bd_PCMH_sub2"/>
</dbReference>
<dbReference type="SUPFAM" id="SSF55447">
    <property type="entry name" value="CO dehydrogenase flavoprotein C-terminal domain-like"/>
    <property type="match status" value="1"/>
</dbReference>
<evidence type="ECO:0000313" key="5">
    <source>
        <dbReference type="Proteomes" id="UP000199230"/>
    </source>
</evidence>
<dbReference type="Pfam" id="PF00941">
    <property type="entry name" value="FAD_binding_5"/>
    <property type="match status" value="1"/>
</dbReference>
<feature type="domain" description="FAD-binding PCMH-type" evidence="3">
    <location>
        <begin position="1"/>
        <end position="178"/>
    </location>
</feature>
<reference evidence="4 5" key="1">
    <citation type="submission" date="2016-10" db="EMBL/GenBank/DDBJ databases">
        <authorList>
            <person name="de Groot N.N."/>
        </authorList>
    </citation>
    <scope>NUCLEOTIDE SEQUENCE [LARGE SCALE GENOMIC DNA]</scope>
    <source>
        <strain evidence="4 5">APO</strain>
    </source>
</reference>
<name>A0A1H3MHU2_9FIRM</name>
<dbReference type="OrthoDB" id="9789842at2"/>
<dbReference type="InterPro" id="IPR036318">
    <property type="entry name" value="FAD-bd_PCMH-like_sf"/>
</dbReference>
<dbReference type="Proteomes" id="UP000199230">
    <property type="component" value="Unassembled WGS sequence"/>
</dbReference>
<evidence type="ECO:0000259" key="3">
    <source>
        <dbReference type="PROSITE" id="PS51387"/>
    </source>
</evidence>
<dbReference type="InterPro" id="IPR002346">
    <property type="entry name" value="Mopterin_DH_FAD-bd"/>
</dbReference>
<accession>A0A1H3MHU2</accession>
<dbReference type="STRING" id="159292.SAMN05192546_104134"/>
<protein>
    <submittedName>
        <fullName evidence="4">Carbon-monoxide dehydrogenase medium subunit</fullName>
    </submittedName>
</protein>
<sequence length="292" mass="32301">MRKDSFHVHHPVDLEEALKKWNESTFDPVFLAGGTDWVLKWRQGEIDPLVVIDISHVKELKGIREEEDRIVLGAATTFDELSLHPLLNKYAMVLVQAAKSVGSTQIRNMATIGGNVANAAPCADSVTALIALDAKACIINQEKRIREAFIKDLVQDKHQDRLREKELIIEIFFEKEAVMTFNGFAKIGDRSTVTISKLNAGIALKCENGLIKKAQIALGALAPKAFVAEGLSHALVGKRMDGRLISFLQEEAVTIVDQSIKGRKSHPYKREAVKGLMDDLIANLVEVKADEI</sequence>
<dbReference type="PANTHER" id="PTHR42659">
    <property type="entry name" value="XANTHINE DEHYDROGENASE SUBUNIT C-RELATED"/>
    <property type="match status" value="1"/>
</dbReference>
<dbReference type="Gene3D" id="3.30.390.50">
    <property type="entry name" value="CO dehydrogenase flavoprotein, C-terminal domain"/>
    <property type="match status" value="1"/>
</dbReference>
<dbReference type="Pfam" id="PF03450">
    <property type="entry name" value="CO_deh_flav_C"/>
    <property type="match status" value="1"/>
</dbReference>
<evidence type="ECO:0000256" key="2">
    <source>
        <dbReference type="ARBA" id="ARBA00023002"/>
    </source>
</evidence>
<gene>
    <name evidence="4" type="ORF">SAMN05192546_104134</name>
</gene>
<dbReference type="InterPro" id="IPR051312">
    <property type="entry name" value="Diverse_Substr_Oxidored"/>
</dbReference>
<evidence type="ECO:0000256" key="1">
    <source>
        <dbReference type="ARBA" id="ARBA00022630"/>
    </source>
</evidence>
<dbReference type="InterPro" id="IPR016166">
    <property type="entry name" value="FAD-bd_PCMH"/>
</dbReference>
<dbReference type="RefSeq" id="WP_093312632.1">
    <property type="nucleotide sequence ID" value="NZ_FNPV01000004.1"/>
</dbReference>
<dbReference type="PANTHER" id="PTHR42659:SF9">
    <property type="entry name" value="XANTHINE DEHYDROGENASE FAD-BINDING SUBUNIT XDHB-RELATED"/>
    <property type="match status" value="1"/>
</dbReference>